<feature type="non-terminal residue" evidence="1">
    <location>
        <position position="1"/>
    </location>
</feature>
<evidence type="ECO:0000313" key="1">
    <source>
        <dbReference type="EMBL" id="KAG9354865.1"/>
    </source>
</evidence>
<comment type="caution">
    <text evidence="1">The sequence shown here is derived from an EMBL/GenBank/DDBJ whole genome shotgun (WGS) entry which is preliminary data.</text>
</comment>
<accession>A0A8T2PU35</accession>
<keyword evidence="2" id="KW-1185">Reference proteome</keyword>
<dbReference type="EMBL" id="JAFBMS010000002">
    <property type="protein sequence ID" value="KAG9354865.1"/>
    <property type="molecule type" value="Genomic_DNA"/>
</dbReference>
<name>A0A8T2PU35_9TELE</name>
<protein>
    <submittedName>
        <fullName evidence="1">Uncharacterized protein</fullName>
    </submittedName>
</protein>
<evidence type="ECO:0000313" key="2">
    <source>
        <dbReference type="Proteomes" id="UP000824540"/>
    </source>
</evidence>
<dbReference type="Proteomes" id="UP000824540">
    <property type="component" value="Unassembled WGS sequence"/>
</dbReference>
<gene>
    <name evidence="1" type="ORF">JZ751_001578</name>
</gene>
<sequence length="93" mass="9849">MEGDTIVTAHTAGLNGLTPEGHNLKDHISALKQNGLLQSLAAGGEQQKKEEAYGGVDVPRRDLPLSGSMTRWLSSFSSGLFVLAEESAEVQQA</sequence>
<proteinExistence type="predicted"/>
<dbReference type="AlphaFoldDB" id="A0A8T2PU35"/>
<organism evidence="1 2">
    <name type="scientific">Albula glossodonta</name>
    <name type="common">roundjaw bonefish</name>
    <dbReference type="NCBI Taxonomy" id="121402"/>
    <lineage>
        <taxon>Eukaryota</taxon>
        <taxon>Metazoa</taxon>
        <taxon>Chordata</taxon>
        <taxon>Craniata</taxon>
        <taxon>Vertebrata</taxon>
        <taxon>Euteleostomi</taxon>
        <taxon>Actinopterygii</taxon>
        <taxon>Neopterygii</taxon>
        <taxon>Teleostei</taxon>
        <taxon>Albuliformes</taxon>
        <taxon>Albulidae</taxon>
        <taxon>Albula</taxon>
    </lineage>
</organism>
<reference evidence="1" key="1">
    <citation type="thesis" date="2021" institute="BYU ScholarsArchive" country="Provo, UT, USA">
        <title>Applications of and Algorithms for Genome Assembly and Genomic Analyses with an Emphasis on Marine Teleosts.</title>
        <authorList>
            <person name="Pickett B.D."/>
        </authorList>
    </citation>
    <scope>NUCLEOTIDE SEQUENCE</scope>
    <source>
        <strain evidence="1">HI-2016</strain>
    </source>
</reference>